<protein>
    <submittedName>
        <fullName evidence="1">Uncharacterized protein</fullName>
    </submittedName>
</protein>
<accession>A0A2R6P2G3</accession>
<dbReference type="Proteomes" id="UP000186601">
    <property type="component" value="Unassembled WGS sequence"/>
</dbReference>
<proteinExistence type="predicted"/>
<dbReference type="AlphaFoldDB" id="A0A2R6P2G3"/>
<evidence type="ECO:0000313" key="1">
    <source>
        <dbReference type="EMBL" id="PSR84413.1"/>
    </source>
</evidence>
<evidence type="ECO:0000313" key="2">
    <source>
        <dbReference type="Proteomes" id="UP000186601"/>
    </source>
</evidence>
<dbReference type="OrthoDB" id="2789106at2759"/>
<gene>
    <name evidence="1" type="ORF">PHLCEN_2v5450</name>
</gene>
<comment type="caution">
    <text evidence="1">The sequence shown here is derived from an EMBL/GenBank/DDBJ whole genome shotgun (WGS) entry which is preliminary data.</text>
</comment>
<reference evidence="1 2" key="1">
    <citation type="submission" date="2018-02" db="EMBL/GenBank/DDBJ databases">
        <title>Genome sequence of the basidiomycete white-rot fungus Phlebia centrifuga.</title>
        <authorList>
            <person name="Granchi Z."/>
            <person name="Peng M."/>
            <person name="de Vries R.P."/>
            <person name="Hilden K."/>
            <person name="Makela M.R."/>
            <person name="Grigoriev I."/>
            <person name="Riley R."/>
        </authorList>
    </citation>
    <scope>NUCLEOTIDE SEQUENCE [LARGE SCALE GENOMIC DNA]</scope>
    <source>
        <strain evidence="1 2">FBCC195</strain>
    </source>
</reference>
<keyword evidence="2" id="KW-1185">Reference proteome</keyword>
<dbReference type="STRING" id="98765.A0A2R6P2G3"/>
<organism evidence="1 2">
    <name type="scientific">Hermanssonia centrifuga</name>
    <dbReference type="NCBI Taxonomy" id="98765"/>
    <lineage>
        <taxon>Eukaryota</taxon>
        <taxon>Fungi</taxon>
        <taxon>Dikarya</taxon>
        <taxon>Basidiomycota</taxon>
        <taxon>Agaricomycotina</taxon>
        <taxon>Agaricomycetes</taxon>
        <taxon>Polyporales</taxon>
        <taxon>Meruliaceae</taxon>
        <taxon>Hermanssonia</taxon>
    </lineage>
</organism>
<name>A0A2R6P2G3_9APHY</name>
<dbReference type="EMBL" id="MLYV02000534">
    <property type="protein sequence ID" value="PSR84413.1"/>
    <property type="molecule type" value="Genomic_DNA"/>
</dbReference>
<sequence>MSEITSPESRSLWLAQSLSSLLASPHVHIPNVGIEMGPGPVDMFSVRFDQMFTPDAQGFVCGEEVDRESLKESLLGLQRRWNEKEGTCKASKVHQTELLDFHPEMAARLEFTPLFMYPAHHEIVMAEAR</sequence>